<reference evidence="1" key="1">
    <citation type="journal article" date="2020" name="Stud. Mycol.">
        <title>101 Dothideomycetes genomes: a test case for predicting lifestyles and emergence of pathogens.</title>
        <authorList>
            <person name="Haridas S."/>
            <person name="Albert R."/>
            <person name="Binder M."/>
            <person name="Bloem J."/>
            <person name="Labutti K."/>
            <person name="Salamov A."/>
            <person name="Andreopoulos B."/>
            <person name="Baker S."/>
            <person name="Barry K."/>
            <person name="Bills G."/>
            <person name="Bluhm B."/>
            <person name="Cannon C."/>
            <person name="Castanera R."/>
            <person name="Culley D."/>
            <person name="Daum C."/>
            <person name="Ezra D."/>
            <person name="Gonzalez J."/>
            <person name="Henrissat B."/>
            <person name="Kuo A."/>
            <person name="Liang C."/>
            <person name="Lipzen A."/>
            <person name="Lutzoni F."/>
            <person name="Magnuson J."/>
            <person name="Mondo S."/>
            <person name="Nolan M."/>
            <person name="Ohm R."/>
            <person name="Pangilinan J."/>
            <person name="Park H.-J."/>
            <person name="Ramirez L."/>
            <person name="Alfaro M."/>
            <person name="Sun H."/>
            <person name="Tritt A."/>
            <person name="Yoshinaga Y."/>
            <person name="Zwiers L.-H."/>
            <person name="Turgeon B."/>
            <person name="Goodwin S."/>
            <person name="Spatafora J."/>
            <person name="Crous P."/>
            <person name="Grigoriev I."/>
        </authorList>
    </citation>
    <scope>NUCLEOTIDE SEQUENCE</scope>
    <source>
        <strain evidence="1">CBS 107.79</strain>
    </source>
</reference>
<sequence>MGSIKKAIKAMESRELGYNIPASKYATKYNVDQVTLRRRWRGVQAPKETKNIAQQNLTPQQELGLVEYIKELTDLGIPPTRDMIQN</sequence>
<organism evidence="1 2">
    <name type="scientific">Bimuria novae-zelandiae CBS 107.79</name>
    <dbReference type="NCBI Taxonomy" id="1447943"/>
    <lineage>
        <taxon>Eukaryota</taxon>
        <taxon>Fungi</taxon>
        <taxon>Dikarya</taxon>
        <taxon>Ascomycota</taxon>
        <taxon>Pezizomycotina</taxon>
        <taxon>Dothideomycetes</taxon>
        <taxon>Pleosporomycetidae</taxon>
        <taxon>Pleosporales</taxon>
        <taxon>Massarineae</taxon>
        <taxon>Didymosphaeriaceae</taxon>
        <taxon>Bimuria</taxon>
    </lineage>
</organism>
<evidence type="ECO:0000313" key="1">
    <source>
        <dbReference type="EMBL" id="KAF1972204.1"/>
    </source>
</evidence>
<dbReference type="EMBL" id="ML976688">
    <property type="protein sequence ID" value="KAF1972204.1"/>
    <property type="molecule type" value="Genomic_DNA"/>
</dbReference>
<dbReference type="OrthoDB" id="4225981at2759"/>
<keyword evidence="2" id="KW-1185">Reference proteome</keyword>
<evidence type="ECO:0008006" key="3">
    <source>
        <dbReference type="Google" id="ProtNLM"/>
    </source>
</evidence>
<dbReference type="AlphaFoldDB" id="A0A6A5V578"/>
<proteinExistence type="predicted"/>
<feature type="non-terminal residue" evidence="1">
    <location>
        <position position="86"/>
    </location>
</feature>
<accession>A0A6A5V578</accession>
<gene>
    <name evidence="1" type="ORF">BU23DRAFT_373838</name>
</gene>
<dbReference type="Proteomes" id="UP000800036">
    <property type="component" value="Unassembled WGS sequence"/>
</dbReference>
<protein>
    <recommendedName>
        <fullName evidence="3">HTH psq-type domain-containing protein</fullName>
    </recommendedName>
</protein>
<evidence type="ECO:0000313" key="2">
    <source>
        <dbReference type="Proteomes" id="UP000800036"/>
    </source>
</evidence>
<name>A0A6A5V578_9PLEO</name>